<dbReference type="InterPro" id="IPR012675">
    <property type="entry name" value="Beta-grasp_dom_sf"/>
</dbReference>
<dbReference type="Gene3D" id="3.10.20.30">
    <property type="match status" value="1"/>
</dbReference>
<dbReference type="InterPro" id="IPR012676">
    <property type="entry name" value="TGS-like"/>
</dbReference>
<dbReference type="CDD" id="cd01667">
    <property type="entry name" value="TGS_ThrRS"/>
    <property type="match status" value="1"/>
</dbReference>
<dbReference type="CDD" id="cd02028">
    <property type="entry name" value="UMPK_like"/>
    <property type="match status" value="1"/>
</dbReference>
<name>A0A3D2XB61_9FIRM</name>
<dbReference type="SUPFAM" id="SSF52540">
    <property type="entry name" value="P-loop containing nucleoside triphosphate hydrolases"/>
    <property type="match status" value="1"/>
</dbReference>
<dbReference type="SMART" id="SM00382">
    <property type="entry name" value="AAA"/>
    <property type="match status" value="1"/>
</dbReference>
<comment type="caution">
    <text evidence="2">The sequence shown here is derived from an EMBL/GenBank/DDBJ whole genome shotgun (WGS) entry which is preliminary data.</text>
</comment>
<dbReference type="InterPro" id="IPR006083">
    <property type="entry name" value="PRK/URK"/>
</dbReference>
<organism evidence="2 3">
    <name type="scientific">Lachnoclostridium phytofermentans</name>
    <dbReference type="NCBI Taxonomy" id="66219"/>
    <lineage>
        <taxon>Bacteria</taxon>
        <taxon>Bacillati</taxon>
        <taxon>Bacillota</taxon>
        <taxon>Clostridia</taxon>
        <taxon>Lachnospirales</taxon>
        <taxon>Lachnospiraceae</taxon>
    </lineage>
</organism>
<dbReference type="Gene3D" id="3.40.50.300">
    <property type="entry name" value="P-loop containing nucleotide triphosphate hydrolases"/>
    <property type="match status" value="1"/>
</dbReference>
<evidence type="ECO:0000313" key="3">
    <source>
        <dbReference type="Proteomes" id="UP000262969"/>
    </source>
</evidence>
<dbReference type="InterPro" id="IPR004095">
    <property type="entry name" value="TGS"/>
</dbReference>
<dbReference type="SUPFAM" id="SSF55186">
    <property type="entry name" value="ThrRS/AlaRS common domain"/>
    <property type="match status" value="1"/>
</dbReference>
<dbReference type="SUPFAM" id="SSF81271">
    <property type="entry name" value="TGS-like"/>
    <property type="match status" value="1"/>
</dbReference>
<keyword evidence="2" id="KW-0808">Transferase</keyword>
<proteinExistence type="predicted"/>
<dbReference type="EMBL" id="DPVV01000612">
    <property type="protein sequence ID" value="HCL04390.1"/>
    <property type="molecule type" value="Genomic_DNA"/>
</dbReference>
<dbReference type="Pfam" id="PF00485">
    <property type="entry name" value="PRK"/>
    <property type="match status" value="1"/>
</dbReference>
<dbReference type="Proteomes" id="UP000262969">
    <property type="component" value="Unassembled WGS sequence"/>
</dbReference>
<dbReference type="AlphaFoldDB" id="A0A3D2XB61"/>
<dbReference type="PANTHER" id="PTHR10285">
    <property type="entry name" value="URIDINE KINASE"/>
    <property type="match status" value="1"/>
</dbReference>
<keyword evidence="2" id="KW-0418">Kinase</keyword>
<feature type="domain" description="TGS" evidence="1">
    <location>
        <begin position="1"/>
        <end position="60"/>
    </location>
</feature>
<evidence type="ECO:0000259" key="1">
    <source>
        <dbReference type="PROSITE" id="PS51880"/>
    </source>
</evidence>
<sequence>MFKVTIDGVTKEYKQGTTYLEISKEYQSQFKHEIILVLMNGRLRELFKTLKQDCTIEFVTISDDAGRKTYARGLIFVMIRAIYRVLGHENIDKVRVEHSIGSGLYCELDGKVKVDATLMDKVKKEMQSIIQRDIPFMKRSIATAEAAELFHKYQMYDKEKLFRYRRVSSANLYNLDGFEDYYYGYMPASTGILKYFDIFPYEDGFILMLPTKEEPETVPEFKPRKNLFETLQQANQWGRTMEISTVGSLNDEITKGNMNDIILIQEALQEKRIAEIAEKIKSAGNKKFIMIAGPSSSGKTTFSHRLSIQLRTLGYKPHPIAIDDYFVNREDTPKDEFGNFNFESIYAIDIEQFNKDMTALLNGETVELPNFNFKSGLREYKGNYKKLGPEDILVIEGIHGLNDELSYSLPKESRFKIYISALTQLNIDEHNRIPTTDGRLIRRMVRDARTRGTSARETIAMWPSVRRGEEENIFPFQEEADCMFNSALIYELSVLKQYAEPALFGIDKDCKEYIEAKRLLKFLDYFLGVSSEDIPKNSIIREFIGGSCFKV</sequence>
<accession>A0A3D2XB61</accession>
<dbReference type="PROSITE" id="PS51880">
    <property type="entry name" value="TGS"/>
    <property type="match status" value="1"/>
</dbReference>
<dbReference type="InterPro" id="IPR027417">
    <property type="entry name" value="P-loop_NTPase"/>
</dbReference>
<dbReference type="GO" id="GO:0005524">
    <property type="term" value="F:ATP binding"/>
    <property type="evidence" value="ECO:0007669"/>
    <property type="project" value="InterPro"/>
</dbReference>
<reference evidence="2 3" key="1">
    <citation type="journal article" date="2018" name="Nat. Biotechnol.">
        <title>A standardized bacterial taxonomy based on genome phylogeny substantially revises the tree of life.</title>
        <authorList>
            <person name="Parks D.H."/>
            <person name="Chuvochina M."/>
            <person name="Waite D.W."/>
            <person name="Rinke C."/>
            <person name="Skarshewski A."/>
            <person name="Chaumeil P.A."/>
            <person name="Hugenholtz P."/>
        </authorList>
    </citation>
    <scope>NUCLEOTIDE SEQUENCE [LARGE SCALE GENOMIC DNA]</scope>
    <source>
        <strain evidence="2">UBA11728</strain>
    </source>
</reference>
<dbReference type="GO" id="GO:0016301">
    <property type="term" value="F:kinase activity"/>
    <property type="evidence" value="ECO:0007669"/>
    <property type="project" value="UniProtKB-KW"/>
</dbReference>
<gene>
    <name evidence="2" type="ORF">DHW61_18605</name>
</gene>
<protein>
    <submittedName>
        <fullName evidence="2">Nucleoside kinase</fullName>
    </submittedName>
</protein>
<dbReference type="InterPro" id="IPR018163">
    <property type="entry name" value="Thr/Ala-tRNA-synth_IIc_edit"/>
</dbReference>
<dbReference type="Gene3D" id="3.30.980.10">
    <property type="entry name" value="Threonyl-trna Synthetase, Chain A, domain 2"/>
    <property type="match status" value="1"/>
</dbReference>
<evidence type="ECO:0000313" key="2">
    <source>
        <dbReference type="EMBL" id="HCL04390.1"/>
    </source>
</evidence>
<dbReference type="InterPro" id="IPR003593">
    <property type="entry name" value="AAA+_ATPase"/>
</dbReference>